<sequence>MRLRELQKILRILGGHKRVEIIKLLLNGEELSVGEIASQIKLSHTATSKHVVMLRQAGLLDRRQAGFEAKYWLEKDLPHQLAALVKLIRKASN</sequence>
<dbReference type="CDD" id="cd00090">
    <property type="entry name" value="HTH_ARSR"/>
    <property type="match status" value="1"/>
</dbReference>
<dbReference type="InterPro" id="IPR036390">
    <property type="entry name" value="WH_DNA-bd_sf"/>
</dbReference>
<evidence type="ECO:0000256" key="1">
    <source>
        <dbReference type="ARBA" id="ARBA00023015"/>
    </source>
</evidence>
<dbReference type="PANTHER" id="PTHR33154">
    <property type="entry name" value="TRANSCRIPTIONAL REGULATOR, ARSR FAMILY"/>
    <property type="match status" value="1"/>
</dbReference>
<evidence type="ECO:0000313" key="6">
    <source>
        <dbReference type="Proteomes" id="UP000177575"/>
    </source>
</evidence>
<dbReference type="Gene3D" id="1.10.10.10">
    <property type="entry name" value="Winged helix-like DNA-binding domain superfamily/Winged helix DNA-binding domain"/>
    <property type="match status" value="1"/>
</dbReference>
<organism evidence="5 6">
    <name type="scientific">Candidatus Veblenbacteria bacterium RIFOXYB1_FULL_43_13</name>
    <dbReference type="NCBI Taxonomy" id="1802426"/>
    <lineage>
        <taxon>Bacteria</taxon>
        <taxon>Candidatus Vebleniibacteriota</taxon>
    </lineage>
</organism>
<accession>A0A1G2Q2F9</accession>
<evidence type="ECO:0000256" key="3">
    <source>
        <dbReference type="ARBA" id="ARBA00023163"/>
    </source>
</evidence>
<proteinExistence type="predicted"/>
<reference evidence="5 6" key="1">
    <citation type="journal article" date="2016" name="Nat. Commun.">
        <title>Thousands of microbial genomes shed light on interconnected biogeochemical processes in an aquifer system.</title>
        <authorList>
            <person name="Anantharaman K."/>
            <person name="Brown C.T."/>
            <person name="Hug L.A."/>
            <person name="Sharon I."/>
            <person name="Castelle C.J."/>
            <person name="Probst A.J."/>
            <person name="Thomas B.C."/>
            <person name="Singh A."/>
            <person name="Wilkins M.J."/>
            <person name="Karaoz U."/>
            <person name="Brodie E.L."/>
            <person name="Williams K.H."/>
            <person name="Hubbard S.S."/>
            <person name="Banfield J.F."/>
        </authorList>
    </citation>
    <scope>NUCLEOTIDE SEQUENCE [LARGE SCALE GENOMIC DNA]</scope>
</reference>
<dbReference type="SMART" id="SM00418">
    <property type="entry name" value="HTH_ARSR"/>
    <property type="match status" value="1"/>
</dbReference>
<dbReference type="InterPro" id="IPR051081">
    <property type="entry name" value="HTH_MetalResp_TranReg"/>
</dbReference>
<keyword evidence="1" id="KW-0805">Transcription regulation</keyword>
<dbReference type="GO" id="GO:0003700">
    <property type="term" value="F:DNA-binding transcription factor activity"/>
    <property type="evidence" value="ECO:0007669"/>
    <property type="project" value="InterPro"/>
</dbReference>
<dbReference type="InterPro" id="IPR036388">
    <property type="entry name" value="WH-like_DNA-bd_sf"/>
</dbReference>
<name>A0A1G2Q2F9_9BACT</name>
<evidence type="ECO:0000259" key="4">
    <source>
        <dbReference type="PROSITE" id="PS50987"/>
    </source>
</evidence>
<gene>
    <name evidence="5" type="ORF">A2388_00370</name>
</gene>
<dbReference type="PRINTS" id="PR00778">
    <property type="entry name" value="HTHARSR"/>
</dbReference>
<dbReference type="NCBIfam" id="NF033788">
    <property type="entry name" value="HTH_metalloreg"/>
    <property type="match status" value="1"/>
</dbReference>
<protein>
    <recommendedName>
        <fullName evidence="4">HTH arsR-type domain-containing protein</fullName>
    </recommendedName>
</protein>
<dbReference type="Proteomes" id="UP000177575">
    <property type="component" value="Unassembled WGS sequence"/>
</dbReference>
<evidence type="ECO:0000313" key="5">
    <source>
        <dbReference type="EMBL" id="OHA54766.1"/>
    </source>
</evidence>
<comment type="caution">
    <text evidence="5">The sequence shown here is derived from an EMBL/GenBank/DDBJ whole genome shotgun (WGS) entry which is preliminary data.</text>
</comment>
<feature type="domain" description="HTH arsR-type" evidence="4">
    <location>
        <begin position="1"/>
        <end position="93"/>
    </location>
</feature>
<dbReference type="AlphaFoldDB" id="A0A1G2Q2F9"/>
<dbReference type="PANTHER" id="PTHR33154:SF35">
    <property type="entry name" value="TRANSCRIPTIONAL REGULATOR, ARSR FAMILY"/>
    <property type="match status" value="1"/>
</dbReference>
<evidence type="ECO:0000256" key="2">
    <source>
        <dbReference type="ARBA" id="ARBA00023125"/>
    </source>
</evidence>
<dbReference type="PROSITE" id="PS50987">
    <property type="entry name" value="HTH_ARSR_2"/>
    <property type="match status" value="1"/>
</dbReference>
<dbReference type="GO" id="GO:0003677">
    <property type="term" value="F:DNA binding"/>
    <property type="evidence" value="ECO:0007669"/>
    <property type="project" value="UniProtKB-KW"/>
</dbReference>
<dbReference type="InterPro" id="IPR011991">
    <property type="entry name" value="ArsR-like_HTH"/>
</dbReference>
<dbReference type="Pfam" id="PF01022">
    <property type="entry name" value="HTH_5"/>
    <property type="match status" value="1"/>
</dbReference>
<keyword evidence="2" id="KW-0238">DNA-binding</keyword>
<dbReference type="SUPFAM" id="SSF46785">
    <property type="entry name" value="Winged helix' DNA-binding domain"/>
    <property type="match status" value="1"/>
</dbReference>
<dbReference type="EMBL" id="MHTC01000040">
    <property type="protein sequence ID" value="OHA54766.1"/>
    <property type="molecule type" value="Genomic_DNA"/>
</dbReference>
<dbReference type="InterPro" id="IPR001845">
    <property type="entry name" value="HTH_ArsR_DNA-bd_dom"/>
</dbReference>
<keyword evidence="3" id="KW-0804">Transcription</keyword>